<feature type="non-terminal residue" evidence="1">
    <location>
        <position position="232"/>
    </location>
</feature>
<organism evidence="1 2">
    <name type="scientific">Streptomyces tsukubensis</name>
    <dbReference type="NCBI Taxonomy" id="83656"/>
    <lineage>
        <taxon>Bacteria</taxon>
        <taxon>Bacillati</taxon>
        <taxon>Actinomycetota</taxon>
        <taxon>Actinomycetes</taxon>
        <taxon>Kitasatosporales</taxon>
        <taxon>Streptomycetaceae</taxon>
        <taxon>Streptomyces</taxon>
    </lineage>
</organism>
<gene>
    <name evidence="1" type="ORF">B1H18_34870</name>
</gene>
<sequence length="232" mass="25481">MVSSPHEAMHRVFQQDPTLFARVFRTLGMPVDDPVAVTVLPTDLTETSPVERRVDTLLRVTGKEEESFLLAVEAQGRKDPAKPRAWAYYVTYLANKYALPTVLMVVCQDRRTATWAAEPRRMGIPQCPTVTVQPLVVGPHNMPLITDPEQAGTDIPLTVLSAVTHAADPDIGTILKALSTALRGVTEDEANAYVELTAQGLSKSRAAEQWRNLVAADLSFFTSPLSESIRDE</sequence>
<dbReference type="AlphaFoldDB" id="A0A1V3ZYK8"/>
<keyword evidence="2" id="KW-1185">Reference proteome</keyword>
<evidence type="ECO:0000313" key="1">
    <source>
        <dbReference type="EMBL" id="OON67509.1"/>
    </source>
</evidence>
<reference evidence="1 2" key="1">
    <citation type="submission" date="2017-02" db="EMBL/GenBank/DDBJ databases">
        <title>Draft Genome Sequence of Streptomyces tsukubaensis F601, a Producer of the immunosuppressant tacrolimus FK506.</title>
        <authorList>
            <person name="Zong G."/>
            <person name="Zhong C."/>
            <person name="Fu J."/>
            <person name="Qin R."/>
            <person name="Cao G."/>
        </authorList>
    </citation>
    <scope>NUCLEOTIDE SEQUENCE [LARGE SCALE GENOMIC DNA]</scope>
    <source>
        <strain evidence="1 2">F601</strain>
    </source>
</reference>
<dbReference type="Proteomes" id="UP000190539">
    <property type="component" value="Unassembled WGS sequence"/>
</dbReference>
<dbReference type="RefSeq" id="WP_077974583.1">
    <property type="nucleotide sequence ID" value="NZ_MVFC01000118.1"/>
</dbReference>
<protein>
    <recommendedName>
        <fullName evidence="3">Transposase (putative) YhgA-like domain-containing protein</fullName>
    </recommendedName>
</protein>
<evidence type="ECO:0008006" key="3">
    <source>
        <dbReference type="Google" id="ProtNLM"/>
    </source>
</evidence>
<dbReference type="PANTHER" id="PTHR34613">
    <property type="entry name" value="SLL0800 PROTEIN"/>
    <property type="match status" value="1"/>
</dbReference>
<proteinExistence type="predicted"/>
<dbReference type="PANTHER" id="PTHR34613:SF1">
    <property type="entry name" value="SLL6017 PROTEIN"/>
    <property type="match status" value="1"/>
</dbReference>
<evidence type="ECO:0000313" key="2">
    <source>
        <dbReference type="Proteomes" id="UP000190539"/>
    </source>
</evidence>
<dbReference type="EMBL" id="MVFC01000118">
    <property type="protein sequence ID" value="OON67509.1"/>
    <property type="molecule type" value="Genomic_DNA"/>
</dbReference>
<name>A0A1V3ZYK8_9ACTN</name>
<accession>A0A1V3ZYK8</accession>
<dbReference type="STRING" id="83656.B1H18_34870"/>
<comment type="caution">
    <text evidence="1">The sequence shown here is derived from an EMBL/GenBank/DDBJ whole genome shotgun (WGS) entry which is preliminary data.</text>
</comment>